<sequence length="71" mass="7634">MTQTQAVHIRHGGKSYDTNLEELSLSDAPSDADLKNAVSRHLDIAAAEVNNYVVERTTGGDLVVRPNAPFG</sequence>
<gene>
    <name evidence="1" type="ORF">TM448B00799_0003</name>
</gene>
<name>A0A6M3XG58_9ZZZZ</name>
<organism evidence="1">
    <name type="scientific">viral metagenome</name>
    <dbReference type="NCBI Taxonomy" id="1070528"/>
    <lineage>
        <taxon>unclassified sequences</taxon>
        <taxon>metagenomes</taxon>
        <taxon>organismal metagenomes</taxon>
    </lineage>
</organism>
<dbReference type="EMBL" id="MT144660">
    <property type="protein sequence ID" value="QJH96729.1"/>
    <property type="molecule type" value="Genomic_DNA"/>
</dbReference>
<evidence type="ECO:0000313" key="1">
    <source>
        <dbReference type="EMBL" id="QJH96729.1"/>
    </source>
</evidence>
<dbReference type="AlphaFoldDB" id="A0A6M3XG58"/>
<proteinExistence type="predicted"/>
<protein>
    <submittedName>
        <fullName evidence="1">Uncharacterized protein</fullName>
    </submittedName>
</protein>
<reference evidence="1" key="1">
    <citation type="submission" date="2020-03" db="EMBL/GenBank/DDBJ databases">
        <title>The deep terrestrial virosphere.</title>
        <authorList>
            <person name="Holmfeldt K."/>
            <person name="Nilsson E."/>
            <person name="Simone D."/>
            <person name="Lopez-Fernandez M."/>
            <person name="Wu X."/>
            <person name="de Brujin I."/>
            <person name="Lundin D."/>
            <person name="Andersson A."/>
            <person name="Bertilsson S."/>
            <person name="Dopson M."/>
        </authorList>
    </citation>
    <scope>NUCLEOTIDE SEQUENCE</scope>
    <source>
        <strain evidence="1">TM448B00799</strain>
    </source>
</reference>
<accession>A0A6M3XG58</accession>